<organism evidence="1 2">
    <name type="scientific">Paenibacillus gallinarum</name>
    <dbReference type="NCBI Taxonomy" id="2762232"/>
    <lineage>
        <taxon>Bacteria</taxon>
        <taxon>Bacillati</taxon>
        <taxon>Bacillota</taxon>
        <taxon>Bacilli</taxon>
        <taxon>Bacillales</taxon>
        <taxon>Paenibacillaceae</taxon>
        <taxon>Paenibacillus</taxon>
    </lineage>
</organism>
<dbReference type="Proteomes" id="UP000608071">
    <property type="component" value="Unassembled WGS sequence"/>
</dbReference>
<reference evidence="1 2" key="1">
    <citation type="submission" date="2020-08" db="EMBL/GenBank/DDBJ databases">
        <title>A Genomic Blueprint of the Chicken Gut Microbiome.</title>
        <authorList>
            <person name="Gilroy R."/>
            <person name="Ravi A."/>
            <person name="Getino M."/>
            <person name="Pursley I."/>
            <person name="Horton D.L."/>
            <person name="Alikhan N.-F."/>
            <person name="Baker D."/>
            <person name="Gharbi K."/>
            <person name="Hall N."/>
            <person name="Watson M."/>
            <person name="Adriaenssens E.M."/>
            <person name="Foster-Nyarko E."/>
            <person name="Jarju S."/>
            <person name="Secka A."/>
            <person name="Antonio M."/>
            <person name="Oren A."/>
            <person name="Chaudhuri R."/>
            <person name="La Ragione R.M."/>
            <person name="Hildebrand F."/>
            <person name="Pallen M.J."/>
        </authorList>
    </citation>
    <scope>NUCLEOTIDE SEQUENCE [LARGE SCALE GENOMIC DNA]</scope>
    <source>
        <strain evidence="1 2">Sa2BVA9</strain>
    </source>
</reference>
<accession>A0ABR8T680</accession>
<dbReference type="Pfam" id="PF08863">
    <property type="entry name" value="YolD"/>
    <property type="match status" value="1"/>
</dbReference>
<dbReference type="InterPro" id="IPR014962">
    <property type="entry name" value="YolD"/>
</dbReference>
<comment type="caution">
    <text evidence="1">The sequence shown here is derived from an EMBL/GenBank/DDBJ whole genome shotgun (WGS) entry which is preliminary data.</text>
</comment>
<protein>
    <submittedName>
        <fullName evidence="1">YolD-like family protein</fullName>
    </submittedName>
</protein>
<sequence>MAKKLFDNGLFESSRMILPEHRDAWIRMANTKLARFKPTLDDQEIQRIEYEIVRSYNRREKIKLVLFDPYEDKEITGIVVALNTYKREIKFLTAEDDWKWIYIKDIISASEE</sequence>
<dbReference type="RefSeq" id="WP_160037114.1">
    <property type="nucleotide sequence ID" value="NZ_JACSQL010000025.1"/>
</dbReference>
<evidence type="ECO:0000313" key="2">
    <source>
        <dbReference type="Proteomes" id="UP000608071"/>
    </source>
</evidence>
<dbReference type="EMBL" id="JACSQL010000025">
    <property type="protein sequence ID" value="MBD7971260.1"/>
    <property type="molecule type" value="Genomic_DNA"/>
</dbReference>
<gene>
    <name evidence="1" type="ORF">H9647_24660</name>
</gene>
<keyword evidence="2" id="KW-1185">Reference proteome</keyword>
<evidence type="ECO:0000313" key="1">
    <source>
        <dbReference type="EMBL" id="MBD7971260.1"/>
    </source>
</evidence>
<name>A0ABR8T680_9BACL</name>
<proteinExistence type="predicted"/>